<evidence type="ECO:0000313" key="7">
    <source>
        <dbReference type="Proteomes" id="UP000235965"/>
    </source>
</evidence>
<feature type="region of interest" description="Disordered" evidence="4">
    <location>
        <begin position="77"/>
        <end position="124"/>
    </location>
</feature>
<dbReference type="PROSITE" id="PS50002">
    <property type="entry name" value="SH3"/>
    <property type="match status" value="1"/>
</dbReference>
<protein>
    <recommendedName>
        <fullName evidence="5">SH3 domain-containing protein</fullName>
    </recommendedName>
</protein>
<feature type="region of interest" description="Disordered" evidence="4">
    <location>
        <begin position="357"/>
        <end position="452"/>
    </location>
</feature>
<feature type="region of interest" description="Disordered" evidence="4">
    <location>
        <begin position="544"/>
        <end position="571"/>
    </location>
</feature>
<dbReference type="PRINTS" id="PR00452">
    <property type="entry name" value="SH3DOMAIN"/>
</dbReference>
<name>A0A2J7Q0A9_9NEOP</name>
<feature type="compositionally biased region" description="Low complexity" evidence="4">
    <location>
        <begin position="373"/>
        <end position="390"/>
    </location>
</feature>
<dbReference type="EMBL" id="NEVH01019983">
    <property type="protein sequence ID" value="PNF22018.1"/>
    <property type="molecule type" value="Genomic_DNA"/>
</dbReference>
<feature type="compositionally biased region" description="Acidic residues" evidence="4">
    <location>
        <begin position="220"/>
        <end position="230"/>
    </location>
</feature>
<feature type="compositionally biased region" description="Basic and acidic residues" evidence="4">
    <location>
        <begin position="561"/>
        <end position="571"/>
    </location>
</feature>
<dbReference type="InterPro" id="IPR001452">
    <property type="entry name" value="SH3_domain"/>
</dbReference>
<evidence type="ECO:0000259" key="5">
    <source>
        <dbReference type="PROSITE" id="PS50002"/>
    </source>
</evidence>
<evidence type="ECO:0000256" key="1">
    <source>
        <dbReference type="ARBA" id="ARBA00022443"/>
    </source>
</evidence>
<dbReference type="InterPro" id="IPR036028">
    <property type="entry name" value="SH3-like_dom_sf"/>
</dbReference>
<evidence type="ECO:0000313" key="6">
    <source>
        <dbReference type="EMBL" id="PNF22018.1"/>
    </source>
</evidence>
<reference evidence="6 7" key="1">
    <citation type="submission" date="2017-12" db="EMBL/GenBank/DDBJ databases">
        <title>Hemimetabolous genomes reveal molecular basis of termite eusociality.</title>
        <authorList>
            <person name="Harrison M.C."/>
            <person name="Jongepier E."/>
            <person name="Robertson H.M."/>
            <person name="Arning N."/>
            <person name="Bitard-Feildel T."/>
            <person name="Chao H."/>
            <person name="Childers C.P."/>
            <person name="Dinh H."/>
            <person name="Doddapaneni H."/>
            <person name="Dugan S."/>
            <person name="Gowin J."/>
            <person name="Greiner C."/>
            <person name="Han Y."/>
            <person name="Hu H."/>
            <person name="Hughes D.S.T."/>
            <person name="Huylmans A.-K."/>
            <person name="Kemena C."/>
            <person name="Kremer L.P.M."/>
            <person name="Lee S.L."/>
            <person name="Lopez-Ezquerra A."/>
            <person name="Mallet L."/>
            <person name="Monroy-Kuhn J.M."/>
            <person name="Moser A."/>
            <person name="Murali S.C."/>
            <person name="Muzny D.M."/>
            <person name="Otani S."/>
            <person name="Piulachs M.-D."/>
            <person name="Poelchau M."/>
            <person name="Qu J."/>
            <person name="Schaub F."/>
            <person name="Wada-Katsumata A."/>
            <person name="Worley K.C."/>
            <person name="Xie Q."/>
            <person name="Ylla G."/>
            <person name="Poulsen M."/>
            <person name="Gibbs R.A."/>
            <person name="Schal C."/>
            <person name="Richards S."/>
            <person name="Belles X."/>
            <person name="Korb J."/>
            <person name="Bornberg-Bauer E."/>
        </authorList>
    </citation>
    <scope>NUCLEOTIDE SEQUENCE [LARGE SCALE GENOMIC DNA]</scope>
    <source>
        <tissue evidence="6">Whole body</tissue>
    </source>
</reference>
<keyword evidence="7" id="KW-1185">Reference proteome</keyword>
<feature type="domain" description="SH3" evidence="5">
    <location>
        <begin position="12"/>
        <end position="71"/>
    </location>
</feature>
<dbReference type="SMART" id="SM00326">
    <property type="entry name" value="SH3"/>
    <property type="match status" value="1"/>
</dbReference>
<gene>
    <name evidence="6" type="ORF">B7P43_G17538</name>
</gene>
<dbReference type="InParanoid" id="A0A2J7Q0A9"/>
<feature type="region of interest" description="Disordered" evidence="4">
    <location>
        <begin position="162"/>
        <end position="195"/>
    </location>
</feature>
<feature type="compositionally biased region" description="Basic and acidic residues" evidence="4">
    <location>
        <begin position="243"/>
        <end position="252"/>
    </location>
</feature>
<comment type="caution">
    <text evidence="6">The sequence shown here is derived from an EMBL/GenBank/DDBJ whole genome shotgun (WGS) entry which is preliminary data.</text>
</comment>
<dbReference type="AlphaFoldDB" id="A0A2J7Q0A9"/>
<feature type="region of interest" description="Disordered" evidence="4">
    <location>
        <begin position="218"/>
        <end position="290"/>
    </location>
</feature>
<feature type="compositionally biased region" description="Polar residues" evidence="4">
    <location>
        <begin position="253"/>
        <end position="262"/>
    </location>
</feature>
<dbReference type="OrthoDB" id="5981864at2759"/>
<sequence length="571" mass="61398">MDSEVYPSEDESECLEATAQFDFMARSERELSFKKGDNVILFSQVSNDWWRGSVNGQEGLIPDKYIMLKIKDEDRDKHELLKSSSSEESMRRRASSSNDSVLSSGISVSTHNSPLTGVSSATWPDPELTRRTVVAEPTPLIALPTQEGDTSPSPLLALRRITKSSSSTESMPSGLHVKTDEDVSSSLPASRTIPGGSVMGAVEAALTTAQILATAALQAETEEKESEDEDRLSVFLDSLPADGTKESGDDMSRPTTPISSSGDVDGGNASKGKVSGSNGKKTHWKSQSLGEVVDIRHSGGGDEKNSENVNFSQNREIWQRRAASQTQLESSKSIVKSFRSNQEFWEMRQKHTPDLVMDLPLLGSSSPKEAVGGKKSLSAVSLSSLSSSSSGEEESVSAEPVISPTGPESPDMTTAAERFAKQNQCTLKKNTKASHGASIDAQTQTTKAATKRSKFAASSAVAATEMSNNDMQIPADVIKTSDNENLKPSTDAKNQSADSELVPIRSPGPQRMTPKIGGAKFGQVAAVSSFKPQVKVKPQILRKPVLPVPHPHHTQPSPELTQKEKTQEQMN</sequence>
<dbReference type="Pfam" id="PF00018">
    <property type="entry name" value="SH3_1"/>
    <property type="match status" value="1"/>
</dbReference>
<dbReference type="InterPro" id="IPR051627">
    <property type="entry name" value="SLIT-ROBO_RhoGAP"/>
</dbReference>
<feature type="compositionally biased region" description="Polar residues" evidence="4">
    <location>
        <begin position="486"/>
        <end position="498"/>
    </location>
</feature>
<accession>A0A2J7Q0A9</accession>
<dbReference type="Proteomes" id="UP000235965">
    <property type="component" value="Unassembled WGS sequence"/>
</dbReference>
<evidence type="ECO:0000256" key="3">
    <source>
        <dbReference type="PROSITE-ProRule" id="PRU00192"/>
    </source>
</evidence>
<dbReference type="FunFam" id="2.30.30.40:FF:000136">
    <property type="entry name" value="Rho GTPase activating protein 4"/>
    <property type="match status" value="1"/>
</dbReference>
<evidence type="ECO:0000256" key="4">
    <source>
        <dbReference type="SAM" id="MobiDB-lite"/>
    </source>
</evidence>
<organism evidence="6 7">
    <name type="scientific">Cryptotermes secundus</name>
    <dbReference type="NCBI Taxonomy" id="105785"/>
    <lineage>
        <taxon>Eukaryota</taxon>
        <taxon>Metazoa</taxon>
        <taxon>Ecdysozoa</taxon>
        <taxon>Arthropoda</taxon>
        <taxon>Hexapoda</taxon>
        <taxon>Insecta</taxon>
        <taxon>Pterygota</taxon>
        <taxon>Neoptera</taxon>
        <taxon>Polyneoptera</taxon>
        <taxon>Dictyoptera</taxon>
        <taxon>Blattodea</taxon>
        <taxon>Blattoidea</taxon>
        <taxon>Termitoidae</taxon>
        <taxon>Kalotermitidae</taxon>
        <taxon>Cryptotermitinae</taxon>
        <taxon>Cryptotermes</taxon>
    </lineage>
</organism>
<feature type="compositionally biased region" description="Low complexity" evidence="4">
    <location>
        <begin position="266"/>
        <end position="279"/>
    </location>
</feature>
<feature type="compositionally biased region" description="Low complexity" evidence="4">
    <location>
        <begin position="164"/>
        <end position="173"/>
    </location>
</feature>
<dbReference type="STRING" id="105785.A0A2J7Q0A9"/>
<keyword evidence="2" id="KW-0175">Coiled coil</keyword>
<dbReference type="Gene3D" id="2.30.30.40">
    <property type="entry name" value="SH3 Domains"/>
    <property type="match status" value="1"/>
</dbReference>
<dbReference type="SUPFAM" id="SSF50044">
    <property type="entry name" value="SH3-domain"/>
    <property type="match status" value="1"/>
</dbReference>
<dbReference type="CDD" id="cd11809">
    <property type="entry name" value="SH3_srGAP"/>
    <property type="match status" value="1"/>
</dbReference>
<keyword evidence="1 3" id="KW-0728">SH3 domain</keyword>
<dbReference type="PANTHER" id="PTHR14166">
    <property type="entry name" value="SLIT-ROBO RHO GTPASE ACTIVATING PROTEIN"/>
    <property type="match status" value="1"/>
</dbReference>
<proteinExistence type="predicted"/>
<feature type="region of interest" description="Disordered" evidence="4">
    <location>
        <begin position="480"/>
        <end position="516"/>
    </location>
</feature>
<feature type="compositionally biased region" description="Polar residues" evidence="4">
    <location>
        <begin position="98"/>
        <end position="122"/>
    </location>
</feature>
<evidence type="ECO:0000256" key="2">
    <source>
        <dbReference type="ARBA" id="ARBA00023054"/>
    </source>
</evidence>